<dbReference type="InterPro" id="IPR013096">
    <property type="entry name" value="Cupin_2"/>
</dbReference>
<protein>
    <submittedName>
        <fullName evidence="2">Cupin domain-containing protein</fullName>
    </submittedName>
</protein>
<dbReference type="RefSeq" id="WP_151053710.1">
    <property type="nucleotide sequence ID" value="NZ_CP044222.1"/>
</dbReference>
<dbReference type="PANTHER" id="PTHR36440:SF1">
    <property type="entry name" value="PUTATIVE (AFU_ORTHOLOGUE AFUA_8G07350)-RELATED"/>
    <property type="match status" value="1"/>
</dbReference>
<evidence type="ECO:0000259" key="1">
    <source>
        <dbReference type="Pfam" id="PF07883"/>
    </source>
</evidence>
<sequence length="143" mass="16282">MKSKQIIEPEHTEFSGMCCDFLVTPDDTEGFFNVIEMHVAPEMGAPLHISFDEYKFFKIISGNIEFYAGDEVWKLQGGDSVMVNKGDKHGFKNISKTIATIVLVSSPPRHVDFFREMGTLPTPHDSKQVMKICERNRQQLLMP</sequence>
<feature type="domain" description="Cupin type-2" evidence="1">
    <location>
        <begin position="36"/>
        <end position="104"/>
    </location>
</feature>
<dbReference type="Pfam" id="PF07883">
    <property type="entry name" value="Cupin_2"/>
    <property type="match status" value="1"/>
</dbReference>
<gene>
    <name evidence="2" type="ORF">F5I99_03705</name>
</gene>
<proteinExistence type="predicted"/>
<dbReference type="SUPFAM" id="SSF51182">
    <property type="entry name" value="RmlC-like cupins"/>
    <property type="match status" value="1"/>
</dbReference>
<dbReference type="PANTHER" id="PTHR36440">
    <property type="entry name" value="PUTATIVE (AFU_ORTHOLOGUE AFUA_8G07350)-RELATED"/>
    <property type="match status" value="1"/>
</dbReference>
<dbReference type="AlphaFoldDB" id="A0A5J6LB84"/>
<dbReference type="Proteomes" id="UP000325606">
    <property type="component" value="Chromosome"/>
</dbReference>
<dbReference type="InterPro" id="IPR053146">
    <property type="entry name" value="QDO-like"/>
</dbReference>
<keyword evidence="3" id="KW-1185">Reference proteome</keyword>
<evidence type="ECO:0000313" key="2">
    <source>
        <dbReference type="EMBL" id="QEW05666.1"/>
    </source>
</evidence>
<dbReference type="EMBL" id="CP044222">
    <property type="protein sequence ID" value="QEW05666.1"/>
    <property type="molecule type" value="Genomic_DNA"/>
</dbReference>
<name>A0A5J6LB84_9GAMM</name>
<accession>A0A5J6LB84</accession>
<dbReference type="Gene3D" id="2.60.120.10">
    <property type="entry name" value="Jelly Rolls"/>
    <property type="match status" value="1"/>
</dbReference>
<dbReference type="InterPro" id="IPR011051">
    <property type="entry name" value="RmlC_Cupin_sf"/>
</dbReference>
<dbReference type="KEGG" id="nik:F5I99_03705"/>
<evidence type="ECO:0000313" key="3">
    <source>
        <dbReference type="Proteomes" id="UP000325606"/>
    </source>
</evidence>
<dbReference type="InterPro" id="IPR014710">
    <property type="entry name" value="RmlC-like_jellyroll"/>
</dbReference>
<reference evidence="2 3" key="1">
    <citation type="submission" date="2019-09" db="EMBL/GenBank/DDBJ databases">
        <title>Nitrincola iocasae sp. nov., a bacterium isolated from the sediment collected at a cold seep field in South China Sea.</title>
        <authorList>
            <person name="Zhang H."/>
            <person name="Wang H."/>
            <person name="Li C."/>
        </authorList>
    </citation>
    <scope>NUCLEOTIDE SEQUENCE [LARGE SCALE GENOMIC DNA]</scope>
    <source>
        <strain evidence="2 3">KXZD1103</strain>
    </source>
</reference>
<organism evidence="2 3">
    <name type="scientific">Nitrincola iocasae</name>
    <dbReference type="NCBI Taxonomy" id="2614693"/>
    <lineage>
        <taxon>Bacteria</taxon>
        <taxon>Pseudomonadati</taxon>
        <taxon>Pseudomonadota</taxon>
        <taxon>Gammaproteobacteria</taxon>
        <taxon>Oceanospirillales</taxon>
        <taxon>Oceanospirillaceae</taxon>
        <taxon>Nitrincola</taxon>
    </lineage>
</organism>